<dbReference type="InterPro" id="IPR022263">
    <property type="entry name" value="KxYKxGKxW"/>
</dbReference>
<keyword evidence="1" id="KW-0732">Signal</keyword>
<sequence>MVQILWTHKKLRKFGKQWVKAWKLLQVLKI</sequence>
<accession>A0AB73BR70</accession>
<dbReference type="RefSeq" id="WP_131501341.1">
    <property type="nucleotide sequence ID" value="NZ_CBCRTX010000023.1"/>
</dbReference>
<dbReference type="EMBL" id="VUAO01000006">
    <property type="protein sequence ID" value="KAA8798840.1"/>
    <property type="molecule type" value="Genomic_DNA"/>
</dbReference>
<comment type="caution">
    <text evidence="2">The sequence shown here is derived from an EMBL/GenBank/DDBJ whole genome shotgun (WGS) entry which is preliminary data.</text>
</comment>
<proteinExistence type="predicted"/>
<evidence type="ECO:0000313" key="2">
    <source>
        <dbReference type="EMBL" id="KAA8798840.1"/>
    </source>
</evidence>
<gene>
    <name evidence="2" type="ORF">F1C02_03430</name>
</gene>
<evidence type="ECO:0000256" key="1">
    <source>
        <dbReference type="ARBA" id="ARBA00022729"/>
    </source>
</evidence>
<protein>
    <submittedName>
        <fullName evidence="2">Uncharacterized protein</fullName>
    </submittedName>
</protein>
<dbReference type="NCBIfam" id="TIGR03715">
    <property type="entry name" value="KxYKxGKxW"/>
    <property type="match status" value="1"/>
</dbReference>
<dbReference type="GeneID" id="99863297"/>
<evidence type="ECO:0000313" key="3">
    <source>
        <dbReference type="Proteomes" id="UP000322051"/>
    </source>
</evidence>
<organism evidence="2 3">
    <name type="scientific">Lactobacillus crispatus</name>
    <dbReference type="NCBI Taxonomy" id="47770"/>
    <lineage>
        <taxon>Bacteria</taxon>
        <taxon>Bacillati</taxon>
        <taxon>Bacillota</taxon>
        <taxon>Bacilli</taxon>
        <taxon>Lactobacillales</taxon>
        <taxon>Lactobacillaceae</taxon>
        <taxon>Lactobacillus</taxon>
    </lineage>
</organism>
<dbReference type="AlphaFoldDB" id="A0AB73BR70"/>
<reference evidence="2 3" key="1">
    <citation type="submission" date="2019-09" db="EMBL/GenBank/DDBJ databases">
        <title>Comparative analysis of L. crispatus genomes revealed niche specific adaptation to different host and body sites.</title>
        <authorList>
            <person name="Pan M."/>
            <person name="Hidalgo-Cantabrana C."/>
            <person name="Barrangou R."/>
        </authorList>
    </citation>
    <scope>NUCLEOTIDE SEQUENCE [LARGE SCALE GENOMIC DNA]</scope>
    <source>
        <strain evidence="2 3">NCK973</strain>
    </source>
</reference>
<name>A0AB73BR70_9LACO</name>
<dbReference type="Proteomes" id="UP000322051">
    <property type="component" value="Unassembled WGS sequence"/>
</dbReference>